<comment type="caution">
    <text evidence="1">The sequence shown here is derived from an EMBL/GenBank/DDBJ whole genome shotgun (WGS) entry which is preliminary data.</text>
</comment>
<keyword evidence="1" id="KW-0223">Dioxygenase</keyword>
<dbReference type="GO" id="GO:0005506">
    <property type="term" value="F:iron ion binding"/>
    <property type="evidence" value="ECO:0007669"/>
    <property type="project" value="UniProtKB-ARBA"/>
</dbReference>
<dbReference type="Gene3D" id="2.60.120.620">
    <property type="entry name" value="q2cbj1_9rhob like domain"/>
    <property type="match status" value="1"/>
</dbReference>
<dbReference type="EMBL" id="WEIK01000006">
    <property type="protein sequence ID" value="MVF49383.1"/>
    <property type="molecule type" value="Genomic_DNA"/>
</dbReference>
<reference evidence="1 2" key="1">
    <citation type="submission" date="2019-10" db="EMBL/GenBank/DDBJ databases">
        <title>XDR Pseudomonas monteilii producing IMP-16 from LCR.</title>
        <authorList>
            <person name="Ballaben A."/>
            <person name="Doi Y."/>
        </authorList>
    </citation>
    <scope>NUCLEOTIDE SEQUENCE [LARGE SCALE GENOMIC DNA]</scope>
    <source>
        <strain evidence="1 2">597/14</strain>
    </source>
</reference>
<dbReference type="Proteomes" id="UP000440965">
    <property type="component" value="Unassembled WGS sequence"/>
</dbReference>
<dbReference type="Pfam" id="PF05721">
    <property type="entry name" value="PhyH"/>
    <property type="match status" value="1"/>
</dbReference>
<evidence type="ECO:0000313" key="2">
    <source>
        <dbReference type="Proteomes" id="UP000440965"/>
    </source>
</evidence>
<dbReference type="InterPro" id="IPR008775">
    <property type="entry name" value="Phytyl_CoA_dOase-like"/>
</dbReference>
<organism evidence="1 2">
    <name type="scientific">Pseudomonas monteilii</name>
    <dbReference type="NCBI Taxonomy" id="76759"/>
    <lineage>
        <taxon>Bacteria</taxon>
        <taxon>Pseudomonadati</taxon>
        <taxon>Pseudomonadota</taxon>
        <taxon>Gammaproteobacteria</taxon>
        <taxon>Pseudomonadales</taxon>
        <taxon>Pseudomonadaceae</taxon>
        <taxon>Pseudomonas</taxon>
    </lineage>
</organism>
<sequence length="350" mass="40666">MKDVHNPLPGVPKIESPFFSKFFNTEVVDAETLRIALELNTRGYAVIDFPDADISNMAEEIKRDLDKEFEWEGWRKFGFENEISLRVQDAWKFNKNVHKIATNPKILDLLSQLYGRRAWPFQTLNFPVGTQQHFHTDSIHFSSMPERFMCGVWVALEDITMESGPLVYYPGTHKWPVYTNEFLGICATELAEHPHQKMYEPLWRELVEHYKVEPEHFTAKKGQALIWTANLLHGGSKQQDPNKTRWSQVTHYYFENCSYYSPLSSDPFYGTINFKNVTNLITQKRTENLYCGHTIPKEFVDAVRYKGKVIDPNFNAAAYLRANPDVAKSGVDAEWHWENYGKKEGRSLGI</sequence>
<dbReference type="PANTHER" id="PTHR20883:SF46">
    <property type="entry name" value="PHYTANOYL-COA HYDROXYLASE"/>
    <property type="match status" value="1"/>
</dbReference>
<dbReference type="SUPFAM" id="SSF51197">
    <property type="entry name" value="Clavaminate synthase-like"/>
    <property type="match status" value="1"/>
</dbReference>
<keyword evidence="1" id="KW-0560">Oxidoreductase</keyword>
<accession>A0A7X3F0V0</accession>
<proteinExistence type="predicted"/>
<name>A0A7X3F0V0_9PSED</name>
<dbReference type="AlphaFoldDB" id="A0A7X3F0V0"/>
<gene>
    <name evidence="1" type="ORF">F9Z43_08645</name>
</gene>
<evidence type="ECO:0000313" key="1">
    <source>
        <dbReference type="EMBL" id="MVF49383.1"/>
    </source>
</evidence>
<dbReference type="GO" id="GO:0016706">
    <property type="term" value="F:2-oxoglutarate-dependent dioxygenase activity"/>
    <property type="evidence" value="ECO:0007669"/>
    <property type="project" value="UniProtKB-ARBA"/>
</dbReference>
<dbReference type="RefSeq" id="WP_156867155.1">
    <property type="nucleotide sequence ID" value="NZ_JBFUNT010000002.1"/>
</dbReference>
<protein>
    <submittedName>
        <fullName evidence="1">Phytanoyl-CoA dioxygenase family protein</fullName>
    </submittedName>
</protein>
<dbReference type="PANTHER" id="PTHR20883">
    <property type="entry name" value="PHYTANOYL-COA DIOXYGENASE DOMAIN CONTAINING 1"/>
    <property type="match status" value="1"/>
</dbReference>